<dbReference type="AlphaFoldDB" id="A0A1I4Y8I0"/>
<dbReference type="PROSITE" id="PS51014">
    <property type="entry name" value="COBK_CBIJ"/>
    <property type="match status" value="1"/>
</dbReference>
<protein>
    <submittedName>
        <fullName evidence="4">Precorrin-6A reductase</fullName>
    </submittedName>
</protein>
<sequence>MTLLLLAGTGEAQTLARALSAQGRDVVASMAGATRAPRALGVPLRIGGFGGAQGFADFLQEAGITAVLDATHPFAAHISTRSAEVCAARGIPYCQLLRPEWQAGPGDSWVFIDREEDAATHIPTGARVFLATGRQTLERFANMTGRYLICRQIDPPEAAFPFENGEYLVGRPPFSDDHERDLFKRLKVDWLVVKNAGGDAPMSKLVAARDLGLPVIVINRPAQPDAPRVATVEAALAWVATL</sequence>
<evidence type="ECO:0000256" key="2">
    <source>
        <dbReference type="ARBA" id="ARBA00022573"/>
    </source>
</evidence>
<evidence type="ECO:0000256" key="3">
    <source>
        <dbReference type="ARBA" id="ARBA00023002"/>
    </source>
</evidence>
<dbReference type="STRING" id="1005928.SAMN04487859_10122"/>
<dbReference type="EMBL" id="FOVP01000001">
    <property type="protein sequence ID" value="SFN34398.1"/>
    <property type="molecule type" value="Genomic_DNA"/>
</dbReference>
<dbReference type="PANTHER" id="PTHR36925:SF1">
    <property type="entry name" value="COBALT-PRECORRIN-6A REDUCTASE"/>
    <property type="match status" value="1"/>
</dbReference>
<keyword evidence="5" id="KW-1185">Reference proteome</keyword>
<gene>
    <name evidence="4" type="ORF">SAMN04487859_10122</name>
</gene>
<reference evidence="5" key="1">
    <citation type="submission" date="2016-10" db="EMBL/GenBank/DDBJ databases">
        <authorList>
            <person name="Varghese N."/>
            <person name="Submissions S."/>
        </authorList>
    </citation>
    <scope>NUCLEOTIDE SEQUENCE [LARGE SCALE GENOMIC DNA]</scope>
    <source>
        <strain evidence="5">DSM 28463</strain>
    </source>
</reference>
<dbReference type="GO" id="GO:0016994">
    <property type="term" value="F:precorrin-6A reductase activity"/>
    <property type="evidence" value="ECO:0007669"/>
    <property type="project" value="InterPro"/>
</dbReference>
<accession>A0A1I4Y8I0</accession>
<dbReference type="RefSeq" id="WP_092833112.1">
    <property type="nucleotide sequence ID" value="NZ_FOVP01000001.1"/>
</dbReference>
<dbReference type="Pfam" id="PF02571">
    <property type="entry name" value="CbiJ"/>
    <property type="match status" value="1"/>
</dbReference>
<organism evidence="4 5">
    <name type="scientific">Roseovarius lutimaris</name>
    <dbReference type="NCBI Taxonomy" id="1005928"/>
    <lineage>
        <taxon>Bacteria</taxon>
        <taxon>Pseudomonadati</taxon>
        <taxon>Pseudomonadota</taxon>
        <taxon>Alphaproteobacteria</taxon>
        <taxon>Rhodobacterales</taxon>
        <taxon>Roseobacteraceae</taxon>
        <taxon>Roseovarius</taxon>
    </lineage>
</organism>
<dbReference type="UniPathway" id="UPA00148"/>
<dbReference type="InterPro" id="IPR003723">
    <property type="entry name" value="Precorrin-6x_reduct"/>
</dbReference>
<name>A0A1I4Y8I0_9RHOB</name>
<dbReference type="Proteomes" id="UP000198599">
    <property type="component" value="Unassembled WGS sequence"/>
</dbReference>
<comment type="pathway">
    <text evidence="1">Cofactor biosynthesis; adenosylcobalamin biosynthesis.</text>
</comment>
<dbReference type="PANTHER" id="PTHR36925">
    <property type="entry name" value="COBALT-PRECORRIN-6A REDUCTASE"/>
    <property type="match status" value="1"/>
</dbReference>
<dbReference type="NCBIfam" id="NF005968">
    <property type="entry name" value="PRK08057.1-2"/>
    <property type="match status" value="1"/>
</dbReference>
<dbReference type="NCBIfam" id="TIGR00715">
    <property type="entry name" value="precor6x_red"/>
    <property type="match status" value="1"/>
</dbReference>
<evidence type="ECO:0000313" key="4">
    <source>
        <dbReference type="EMBL" id="SFN34398.1"/>
    </source>
</evidence>
<keyword evidence="2" id="KW-0169">Cobalamin biosynthesis</keyword>
<dbReference type="GO" id="GO:0009236">
    <property type="term" value="P:cobalamin biosynthetic process"/>
    <property type="evidence" value="ECO:0007669"/>
    <property type="project" value="UniProtKB-UniPathway"/>
</dbReference>
<keyword evidence="3" id="KW-0560">Oxidoreductase</keyword>
<dbReference type="OrthoDB" id="5183775at2"/>
<evidence type="ECO:0000256" key="1">
    <source>
        <dbReference type="ARBA" id="ARBA00004953"/>
    </source>
</evidence>
<evidence type="ECO:0000313" key="5">
    <source>
        <dbReference type="Proteomes" id="UP000198599"/>
    </source>
</evidence>
<proteinExistence type="predicted"/>